<feature type="region of interest" description="Disordered" evidence="1">
    <location>
        <begin position="216"/>
        <end position="242"/>
    </location>
</feature>
<name>A0A0D1ZDS3_9EURO</name>
<organism evidence="2 3">
    <name type="scientific">Cladophialophora immunda</name>
    <dbReference type="NCBI Taxonomy" id="569365"/>
    <lineage>
        <taxon>Eukaryota</taxon>
        <taxon>Fungi</taxon>
        <taxon>Dikarya</taxon>
        <taxon>Ascomycota</taxon>
        <taxon>Pezizomycotina</taxon>
        <taxon>Eurotiomycetes</taxon>
        <taxon>Chaetothyriomycetidae</taxon>
        <taxon>Chaetothyriales</taxon>
        <taxon>Herpotrichiellaceae</taxon>
        <taxon>Cladophialophora</taxon>
    </lineage>
</organism>
<gene>
    <name evidence="2" type="ORF">PV07_09022</name>
</gene>
<dbReference type="Proteomes" id="UP000054466">
    <property type="component" value="Unassembled WGS sequence"/>
</dbReference>
<evidence type="ECO:0008006" key="4">
    <source>
        <dbReference type="Google" id="ProtNLM"/>
    </source>
</evidence>
<feature type="compositionally biased region" description="Polar residues" evidence="1">
    <location>
        <begin position="329"/>
        <end position="339"/>
    </location>
</feature>
<dbReference type="EMBL" id="KN847044">
    <property type="protein sequence ID" value="KIW25886.1"/>
    <property type="molecule type" value="Genomic_DNA"/>
</dbReference>
<feature type="region of interest" description="Disordered" evidence="1">
    <location>
        <begin position="274"/>
        <end position="297"/>
    </location>
</feature>
<sequence length="436" mass="49136">MEPISGVVAAVVAVHTVVLNLYNITSSIRNIPLELRSIDNQCGVIRVTLSHIERILRERTEQDAQRQDNICEDLQGTLRGCQQLFEEQLGRLQGYGIGNDLNVLDQKNKKKIIKAALSRAELDFHQQRLREQFEVLRLMLEGLRMPHNEAPDQQCRSCRRGRVESVRRRSDPSPQEITEPLRQPNAGIGSRIRRICSSWSISRSSISRVSTEAQTFDSTVESSRPPIPATEPSVPHPTWTRSSKSTITVHEFESQSTIYEPTIVNVQCEIRKKSERPTTVRSSRSTPMMRERPSTVYREPSAVPAVPSLPAHYAQAERTEGTPMCPDTVQNHPTSSPGDVQTREPRAPLSEKSANAQIQRPNQVSNGQKARRRFAPGHRKTVSACEPQRTIPELAHLRNLNQSSCDLNTTQGHHLNRDHYPEDELLTATLTSVELT</sequence>
<dbReference type="VEuPathDB" id="FungiDB:PV07_09022"/>
<feature type="region of interest" description="Disordered" evidence="1">
    <location>
        <begin position="148"/>
        <end position="184"/>
    </location>
</feature>
<proteinExistence type="predicted"/>
<dbReference type="AlphaFoldDB" id="A0A0D1ZDS3"/>
<accession>A0A0D1ZDS3</accession>
<evidence type="ECO:0000313" key="2">
    <source>
        <dbReference type="EMBL" id="KIW25886.1"/>
    </source>
</evidence>
<protein>
    <recommendedName>
        <fullName evidence="4">Fungal N-terminal domain-containing protein</fullName>
    </recommendedName>
</protein>
<evidence type="ECO:0000313" key="3">
    <source>
        <dbReference type="Proteomes" id="UP000054466"/>
    </source>
</evidence>
<keyword evidence="3" id="KW-1185">Reference proteome</keyword>
<feature type="compositionally biased region" description="Basic residues" evidence="1">
    <location>
        <begin position="369"/>
        <end position="381"/>
    </location>
</feature>
<reference evidence="2 3" key="1">
    <citation type="submission" date="2015-01" db="EMBL/GenBank/DDBJ databases">
        <title>The Genome Sequence of Cladophialophora immunda CBS83496.</title>
        <authorList>
            <consortium name="The Broad Institute Genomics Platform"/>
            <person name="Cuomo C."/>
            <person name="de Hoog S."/>
            <person name="Gorbushina A."/>
            <person name="Stielow B."/>
            <person name="Teixiera M."/>
            <person name="Abouelleil A."/>
            <person name="Chapman S.B."/>
            <person name="Priest M."/>
            <person name="Young S.K."/>
            <person name="Wortman J."/>
            <person name="Nusbaum C."/>
            <person name="Birren B."/>
        </authorList>
    </citation>
    <scope>NUCLEOTIDE SEQUENCE [LARGE SCALE GENOMIC DNA]</scope>
    <source>
        <strain evidence="2 3">CBS 83496</strain>
    </source>
</reference>
<feature type="compositionally biased region" description="Polar residues" evidence="1">
    <location>
        <begin position="352"/>
        <end position="368"/>
    </location>
</feature>
<feature type="region of interest" description="Disordered" evidence="1">
    <location>
        <begin position="329"/>
        <end position="385"/>
    </location>
</feature>
<dbReference type="HOGENOM" id="CLU_628507_0_0_1"/>
<dbReference type="GeneID" id="27348216"/>
<dbReference type="RefSeq" id="XP_016246102.1">
    <property type="nucleotide sequence ID" value="XM_016396246.1"/>
</dbReference>
<feature type="compositionally biased region" description="Basic and acidic residues" evidence="1">
    <location>
        <begin position="161"/>
        <end position="171"/>
    </location>
</feature>
<evidence type="ECO:0000256" key="1">
    <source>
        <dbReference type="SAM" id="MobiDB-lite"/>
    </source>
</evidence>